<dbReference type="Proteomes" id="UP000501747">
    <property type="component" value="Chromosome"/>
</dbReference>
<organism evidence="3 4">
    <name type="scientific">Vagococcus hydrophili</name>
    <dbReference type="NCBI Taxonomy" id="2714947"/>
    <lineage>
        <taxon>Bacteria</taxon>
        <taxon>Bacillati</taxon>
        <taxon>Bacillota</taxon>
        <taxon>Bacilli</taxon>
        <taxon>Lactobacillales</taxon>
        <taxon>Enterococcaceae</taxon>
        <taxon>Vagococcus</taxon>
    </lineage>
</organism>
<reference evidence="3 4" key="1">
    <citation type="submission" date="2020-03" db="EMBL/GenBank/DDBJ databases">
        <title>Vagococcus sp. nov., isolated from beetles.</title>
        <authorList>
            <person name="Hyun D.-W."/>
            <person name="Bae J.-W."/>
        </authorList>
    </citation>
    <scope>NUCLEOTIDE SEQUENCE [LARGE SCALE GENOMIC DNA]</scope>
    <source>
        <strain evidence="3 4">HDW17B</strain>
    </source>
</reference>
<sequence length="96" mass="10335">MTMTEKNLWMKEDTEGITVGLTEFAQDDLGSISFAMLPKVGSQVVAGEGVVELEAEKAVVEYEAPTSGTILAVNEEAAKNVKVLDEPGAWLYKVSK</sequence>
<dbReference type="Pfam" id="PF01597">
    <property type="entry name" value="GCV_H"/>
    <property type="match status" value="1"/>
</dbReference>
<dbReference type="GO" id="GO:0005960">
    <property type="term" value="C:glycine cleavage complex"/>
    <property type="evidence" value="ECO:0007669"/>
    <property type="project" value="InterPro"/>
</dbReference>
<dbReference type="PANTHER" id="PTHR11715">
    <property type="entry name" value="GLYCINE CLEAVAGE SYSTEM H PROTEIN"/>
    <property type="match status" value="1"/>
</dbReference>
<evidence type="ECO:0000313" key="4">
    <source>
        <dbReference type="Proteomes" id="UP000501747"/>
    </source>
</evidence>
<gene>
    <name evidence="3" type="ORF">G7082_10400</name>
</gene>
<keyword evidence="4" id="KW-1185">Reference proteome</keyword>
<dbReference type="InterPro" id="IPR000089">
    <property type="entry name" value="Biotin_lipoyl"/>
</dbReference>
<dbReference type="PANTHER" id="PTHR11715:SF3">
    <property type="entry name" value="GLYCINE CLEAVAGE SYSTEM H PROTEIN-RELATED"/>
    <property type="match status" value="1"/>
</dbReference>
<proteinExistence type="predicted"/>
<name>A0A6G8AV95_9ENTE</name>
<evidence type="ECO:0000313" key="3">
    <source>
        <dbReference type="EMBL" id="QIL48889.1"/>
    </source>
</evidence>
<dbReference type="GO" id="GO:0019464">
    <property type="term" value="P:glycine decarboxylation via glycine cleavage system"/>
    <property type="evidence" value="ECO:0007669"/>
    <property type="project" value="InterPro"/>
</dbReference>
<dbReference type="SUPFAM" id="SSF51230">
    <property type="entry name" value="Single hybrid motif"/>
    <property type="match status" value="1"/>
</dbReference>
<dbReference type="GO" id="GO:0005829">
    <property type="term" value="C:cytosol"/>
    <property type="evidence" value="ECO:0007669"/>
    <property type="project" value="TreeGrafter"/>
</dbReference>
<evidence type="ECO:0000256" key="1">
    <source>
        <dbReference type="ARBA" id="ARBA00022823"/>
    </source>
</evidence>
<dbReference type="InterPro" id="IPR033753">
    <property type="entry name" value="GCV_H/Fam206"/>
</dbReference>
<evidence type="ECO:0000259" key="2">
    <source>
        <dbReference type="PROSITE" id="PS50968"/>
    </source>
</evidence>
<dbReference type="Gene3D" id="2.40.50.100">
    <property type="match status" value="1"/>
</dbReference>
<dbReference type="KEGG" id="vhy:G7082_10400"/>
<accession>A0A6G8AV95</accession>
<dbReference type="PROSITE" id="PS50968">
    <property type="entry name" value="BIOTINYL_LIPOYL"/>
    <property type="match status" value="1"/>
</dbReference>
<keyword evidence="1" id="KW-0450">Lipoyl</keyword>
<dbReference type="EMBL" id="CP049887">
    <property type="protein sequence ID" value="QIL48889.1"/>
    <property type="molecule type" value="Genomic_DNA"/>
</dbReference>
<feature type="domain" description="Lipoyl-binding" evidence="2">
    <location>
        <begin position="16"/>
        <end position="95"/>
    </location>
</feature>
<dbReference type="InterPro" id="IPR011053">
    <property type="entry name" value="Single_hybrid_motif"/>
</dbReference>
<dbReference type="CDD" id="cd06848">
    <property type="entry name" value="GCS_H"/>
    <property type="match status" value="1"/>
</dbReference>
<dbReference type="GO" id="GO:0009249">
    <property type="term" value="P:protein lipoylation"/>
    <property type="evidence" value="ECO:0007669"/>
    <property type="project" value="TreeGrafter"/>
</dbReference>
<protein>
    <submittedName>
        <fullName evidence="3">Glycine cleavage system protein H</fullName>
    </submittedName>
</protein>
<dbReference type="InterPro" id="IPR002930">
    <property type="entry name" value="GCV_H"/>
</dbReference>
<dbReference type="AlphaFoldDB" id="A0A6G8AV95"/>